<dbReference type="InterPro" id="IPR007867">
    <property type="entry name" value="GMC_OxRtase_C"/>
</dbReference>
<dbReference type="SUPFAM" id="SSF51905">
    <property type="entry name" value="FAD/NAD(P)-binding domain"/>
    <property type="match status" value="1"/>
</dbReference>
<proteinExistence type="inferred from homology"/>
<evidence type="ECO:0000313" key="3">
    <source>
        <dbReference type="EMBL" id="KAL1612620.1"/>
    </source>
</evidence>
<gene>
    <name evidence="3" type="ORF">SLS60_000849</name>
</gene>
<dbReference type="PANTHER" id="PTHR11552:SF123">
    <property type="entry name" value="GMC OXIDOREDUCTASE (AFU_ORTHOLOGUE AFUA_2G01770)-RELATED"/>
    <property type="match status" value="1"/>
</dbReference>
<comment type="similarity">
    <text evidence="1">Belongs to the GMC oxidoreductase family.</text>
</comment>
<organism evidence="3 4">
    <name type="scientific">Paraconiothyrium brasiliense</name>
    <dbReference type="NCBI Taxonomy" id="300254"/>
    <lineage>
        <taxon>Eukaryota</taxon>
        <taxon>Fungi</taxon>
        <taxon>Dikarya</taxon>
        <taxon>Ascomycota</taxon>
        <taxon>Pezizomycotina</taxon>
        <taxon>Dothideomycetes</taxon>
        <taxon>Pleosporomycetidae</taxon>
        <taxon>Pleosporales</taxon>
        <taxon>Massarineae</taxon>
        <taxon>Didymosphaeriaceae</taxon>
        <taxon>Paraconiothyrium</taxon>
    </lineage>
</organism>
<dbReference type="Proteomes" id="UP001521785">
    <property type="component" value="Unassembled WGS sequence"/>
</dbReference>
<protein>
    <recommendedName>
        <fullName evidence="2">Glucose-methanol-choline oxidoreductase N-terminal domain-containing protein</fullName>
    </recommendedName>
</protein>
<dbReference type="PANTHER" id="PTHR11552">
    <property type="entry name" value="GLUCOSE-METHANOL-CHOLINE GMC OXIDOREDUCTASE"/>
    <property type="match status" value="1"/>
</dbReference>
<comment type="caution">
    <text evidence="3">The sequence shown here is derived from an EMBL/GenBank/DDBJ whole genome shotgun (WGS) entry which is preliminary data.</text>
</comment>
<reference evidence="3 4" key="1">
    <citation type="submission" date="2024-02" db="EMBL/GenBank/DDBJ databases">
        <title>De novo assembly and annotation of 12 fungi associated with fruit tree decline syndrome in Ontario, Canada.</title>
        <authorList>
            <person name="Sulman M."/>
            <person name="Ellouze W."/>
            <person name="Ilyukhin E."/>
        </authorList>
    </citation>
    <scope>NUCLEOTIDE SEQUENCE [LARGE SCALE GENOMIC DNA]</scope>
    <source>
        <strain evidence="3 4">M42-189</strain>
    </source>
</reference>
<evidence type="ECO:0000313" key="4">
    <source>
        <dbReference type="Proteomes" id="UP001521785"/>
    </source>
</evidence>
<evidence type="ECO:0000256" key="1">
    <source>
        <dbReference type="ARBA" id="ARBA00010790"/>
    </source>
</evidence>
<accession>A0ABR3S7H0</accession>
<dbReference type="InterPro" id="IPR036188">
    <property type="entry name" value="FAD/NAD-bd_sf"/>
</dbReference>
<sequence length="562" mass="62011">MSDKTQRFDYIIVGGGTAGIPIASRLSSYLPDKKVLLLEAGPNAIMHPKVTVPSKIFDLIGEGLLIDYSTTPQKHCNDRQILNLAGRMLSGSSGGNVGVWMRASSTDYDLIAERAGHARFRFKNMVKYFKKAEKWYDEKADVEFHGFEGPLHTVGGRKYPLRPYIQEAANKIGFKYNPNATKGDTTGLVDLVQCFRKTSDSSSERQHSARVYDLSKVDVRCESPVAKVLIDGKRMSATGVELFTGERLFARKEIIVACGAQRSPQLLMLSGIGPREELKKHDIEVHIDAPLVGKNLFDHACVTQYYKLKDPTKGFALPFDGTMRPEYGQGFPWEFNLFSHISPSALAPVLAADKGRVLSSGDGEQHPHLRDKRCHFMLLPFYFPILADLSAYSPEIVVGDGKHIAITALNLLPLSRGTVTLRSSNPSDQPVCDPEFMSTESDRFILRTAIRMTLTLVSTPPFADVLDGETPPVDSRYPALTTESSDQEIDERVKEYMQTIAHPMGTCALGDVLDSEFRVQGMKGGNLRVCDASVFPEPLAGMPSCTIYAFAEMCADLIAGRS</sequence>
<dbReference type="Pfam" id="PF05199">
    <property type="entry name" value="GMC_oxred_C"/>
    <property type="match status" value="1"/>
</dbReference>
<dbReference type="Gene3D" id="3.50.50.60">
    <property type="entry name" value="FAD/NAD(P)-binding domain"/>
    <property type="match status" value="1"/>
</dbReference>
<dbReference type="PROSITE" id="PS00624">
    <property type="entry name" value="GMC_OXRED_2"/>
    <property type="match status" value="1"/>
</dbReference>
<dbReference type="Pfam" id="PF00732">
    <property type="entry name" value="GMC_oxred_N"/>
    <property type="match status" value="1"/>
</dbReference>
<dbReference type="Gene3D" id="3.30.560.10">
    <property type="entry name" value="Glucose Oxidase, domain 3"/>
    <property type="match status" value="1"/>
</dbReference>
<name>A0ABR3S7H0_9PLEO</name>
<keyword evidence="4" id="KW-1185">Reference proteome</keyword>
<dbReference type="PIRSF" id="PIRSF000137">
    <property type="entry name" value="Alcohol_oxidase"/>
    <property type="match status" value="1"/>
</dbReference>
<dbReference type="InterPro" id="IPR012132">
    <property type="entry name" value="GMC_OxRdtase"/>
</dbReference>
<dbReference type="InterPro" id="IPR000172">
    <property type="entry name" value="GMC_OxRdtase_N"/>
</dbReference>
<feature type="domain" description="Glucose-methanol-choline oxidoreductase N-terminal" evidence="2">
    <location>
        <begin position="259"/>
        <end position="273"/>
    </location>
</feature>
<dbReference type="EMBL" id="JAKJXO020000001">
    <property type="protein sequence ID" value="KAL1612620.1"/>
    <property type="molecule type" value="Genomic_DNA"/>
</dbReference>
<evidence type="ECO:0000259" key="2">
    <source>
        <dbReference type="PROSITE" id="PS00624"/>
    </source>
</evidence>
<dbReference type="SUPFAM" id="SSF54373">
    <property type="entry name" value="FAD-linked reductases, C-terminal domain"/>
    <property type="match status" value="1"/>
</dbReference>